<dbReference type="InterPro" id="IPR001154">
    <property type="entry name" value="TopoII_euk"/>
</dbReference>
<dbReference type="Gene3D" id="3.40.50.670">
    <property type="match status" value="1"/>
</dbReference>
<dbReference type="PRINTS" id="PR01158">
    <property type="entry name" value="TOPISMRASEII"/>
</dbReference>
<dbReference type="GO" id="GO:0006265">
    <property type="term" value="P:DNA topological change"/>
    <property type="evidence" value="ECO:0007669"/>
    <property type="project" value="UniProtKB-UniRule"/>
</dbReference>
<dbReference type="EMBL" id="LN679102">
    <property type="protein sequence ID" value="CEL57572.1"/>
    <property type="molecule type" value="Genomic_DNA"/>
</dbReference>
<evidence type="ECO:0000256" key="18">
    <source>
        <dbReference type="SAM" id="MobiDB-lite"/>
    </source>
</evidence>
<feature type="region of interest" description="Disordered" evidence="18">
    <location>
        <begin position="1182"/>
        <end position="1201"/>
    </location>
</feature>
<evidence type="ECO:0000256" key="10">
    <source>
        <dbReference type="ARBA" id="ARBA00022842"/>
    </source>
</evidence>
<dbReference type="OrthoDB" id="276498at2759"/>
<dbReference type="GO" id="GO:0003918">
    <property type="term" value="F:DNA topoisomerase type II (double strand cut, ATP-hydrolyzing) activity"/>
    <property type="evidence" value="ECO:0007669"/>
    <property type="project" value="UniProtKB-UniRule"/>
</dbReference>
<evidence type="ECO:0000256" key="9">
    <source>
        <dbReference type="ARBA" id="ARBA00022840"/>
    </source>
</evidence>
<dbReference type="Proteomes" id="UP000059188">
    <property type="component" value="Unassembled WGS sequence"/>
</dbReference>
<evidence type="ECO:0000256" key="3">
    <source>
        <dbReference type="ARBA" id="ARBA00001946"/>
    </source>
</evidence>
<dbReference type="PROSITE" id="PS52040">
    <property type="entry name" value="TOPO_IIA"/>
    <property type="match status" value="1"/>
</dbReference>
<dbReference type="SUPFAM" id="SSF56719">
    <property type="entry name" value="Type II DNA topoisomerase"/>
    <property type="match status" value="1"/>
</dbReference>
<dbReference type="PRINTS" id="PR00418">
    <property type="entry name" value="TPI2FAMILY"/>
</dbReference>
<comment type="similarity">
    <text evidence="4 16">Belongs to the type II topoisomerase family.</text>
</comment>
<dbReference type="PROSITE" id="PS50880">
    <property type="entry name" value="TOPRIM"/>
    <property type="match status" value="1"/>
</dbReference>
<keyword evidence="12 15" id="KW-0238">DNA-binding</keyword>
<dbReference type="FunFam" id="3.40.50.670:FF:000001">
    <property type="entry name" value="DNA topoisomerase 2"/>
    <property type="match status" value="2"/>
</dbReference>
<keyword evidence="17" id="KW-0175">Coiled coil</keyword>
<dbReference type="PANTHER" id="PTHR10169:SF38">
    <property type="entry name" value="DNA TOPOISOMERASE 2"/>
    <property type="match status" value="1"/>
</dbReference>
<dbReference type="InterPro" id="IPR013506">
    <property type="entry name" value="Topo_IIA_bsu_dom2"/>
</dbReference>
<evidence type="ECO:0000256" key="11">
    <source>
        <dbReference type="ARBA" id="ARBA00023029"/>
    </source>
</evidence>
<reference evidence="21 22" key="1">
    <citation type="submission" date="2014-11" db="EMBL/GenBank/DDBJ databases">
        <authorList>
            <person name="Wibberg Daniel"/>
        </authorList>
    </citation>
    <scope>NUCLEOTIDE SEQUENCE [LARGE SCALE GENOMIC DNA]</scope>
    <source>
        <strain evidence="21">Rhizoctonia solani AG1-IB 7/3/14</strain>
    </source>
</reference>
<keyword evidence="8 16" id="KW-0547">Nucleotide-binding</keyword>
<keyword evidence="10" id="KW-0460">Magnesium</keyword>
<feature type="active site" description="O-(5'-phospho-DNA)-tyrosine intermediate" evidence="15">
    <location>
        <position position="898"/>
    </location>
</feature>
<dbReference type="Gene3D" id="3.30.1490.30">
    <property type="match status" value="1"/>
</dbReference>
<evidence type="ECO:0000256" key="12">
    <source>
        <dbReference type="ARBA" id="ARBA00023125"/>
    </source>
</evidence>
<dbReference type="FunFam" id="3.30.565.10:FF:000004">
    <property type="entry name" value="DNA topoisomerase 2"/>
    <property type="match status" value="1"/>
</dbReference>
<dbReference type="InterPro" id="IPR018522">
    <property type="entry name" value="TopoIIA_CS"/>
</dbReference>
<dbReference type="Pfam" id="PF01751">
    <property type="entry name" value="Toprim"/>
    <property type="match status" value="1"/>
</dbReference>
<comment type="function">
    <text evidence="14 16">Control of topological states of DNA by transient breakage and subsequent rejoining of DNA strands. Topoisomerase II makes double-strand breaks.</text>
</comment>
<evidence type="ECO:0000256" key="7">
    <source>
        <dbReference type="ARBA" id="ARBA00022723"/>
    </source>
</evidence>
<dbReference type="GO" id="GO:0000819">
    <property type="term" value="P:sister chromatid segregation"/>
    <property type="evidence" value="ECO:0007669"/>
    <property type="project" value="TreeGrafter"/>
</dbReference>
<dbReference type="STRING" id="1108050.A0A0B7FN50"/>
<dbReference type="Gene3D" id="3.30.230.10">
    <property type="match status" value="1"/>
</dbReference>
<dbReference type="InterPro" id="IPR006171">
    <property type="entry name" value="TOPRIM_dom"/>
</dbReference>
<gene>
    <name evidence="21" type="primary">TOP2</name>
    <name evidence="21" type="ORF">RSOLAG1IB_02314</name>
</gene>
<feature type="domain" description="Toprim" evidence="19">
    <location>
        <begin position="562"/>
        <end position="676"/>
    </location>
</feature>
<dbReference type="InterPro" id="IPR001241">
    <property type="entry name" value="Topo_IIA"/>
</dbReference>
<keyword evidence="7" id="KW-0479">Metal-binding</keyword>
<dbReference type="InterPro" id="IPR013759">
    <property type="entry name" value="Topo_IIA_B_C"/>
</dbReference>
<accession>A0A0B7FN50</accession>
<dbReference type="Pfam" id="PF02518">
    <property type="entry name" value="HATPase_c"/>
    <property type="match status" value="1"/>
</dbReference>
<dbReference type="SUPFAM" id="SSF55874">
    <property type="entry name" value="ATPase domain of HSP90 chaperone/DNA topoisomerase II/histidine kinase"/>
    <property type="match status" value="1"/>
</dbReference>
<feature type="compositionally biased region" description="Low complexity" evidence="18">
    <location>
        <begin position="63"/>
        <end position="81"/>
    </location>
</feature>
<evidence type="ECO:0000256" key="16">
    <source>
        <dbReference type="RuleBase" id="RU362094"/>
    </source>
</evidence>
<dbReference type="Gene3D" id="3.30.565.10">
    <property type="entry name" value="Histidine kinase-like ATPase, C-terminal domain"/>
    <property type="match status" value="1"/>
</dbReference>
<dbReference type="Pfam" id="PF00204">
    <property type="entry name" value="DNA_gyraseB"/>
    <property type="match status" value="1"/>
</dbReference>
<dbReference type="GO" id="GO:0046872">
    <property type="term" value="F:metal ion binding"/>
    <property type="evidence" value="ECO:0007669"/>
    <property type="project" value="UniProtKB-KW"/>
</dbReference>
<dbReference type="GO" id="GO:0003677">
    <property type="term" value="F:DNA binding"/>
    <property type="evidence" value="ECO:0007669"/>
    <property type="project" value="UniProtKB-UniRule"/>
</dbReference>
<sequence>MASAKFPNLGLAHVTLNRNAPPGLTVTTNIRRVNTMSDSEDFNMGGDSGSEDFQPKTKKAPAKAKAASTSKAAPKAKTAAAPKKKATGKVLKPIDNKKDDSDNDGAWIVKDDESKDDEPEPSATIQRKDKGASDMYEKLTQLEHILKRPDTYIGSIEAISQKMWTFDEETKRMVYRDVKFVPGLFKIVDEILVNAADNKINDSSMDTIKVDIDVEEGLISVYNNGKGIPIEIHSKEKIWIPEMIFGHLLTSSNYDDDEKKLTGGRNGYGAKLTNIYSTEFTVETADKKTEQKYKQTWTNNMSKPGKAKITKNSRGEEFTKVSFRPDFKRFGMEGIDNDIASLLRRRVYDMAGTVKNIKVFLNGERIKIKNFKQYVEMYVNSAKENAGEAAEGPKPTVIFEEISPRWEVGFALSDGSFQQISFANSIATTKGGTHVNMVAEQISKNLIAGIEKKNKGAKVKPQTIKNHMWIFVNSLIENPTFDSQTKEWLTLPSSKFGSRPHVSEDFMKRVAKSGIIDNVLSWAKFKADQENKKTDGTKRTRLTGIAKLSDANNAGGKLAGECTLILTEGDSAKSLAEAGLSVAGRNNFGIFPLRGKLLNVREATHDQVMKNAEIQAIKQIMGLKHGVAYKDVRSLRYGSIMIMTDQDHDGSHIKGLLINFLDYFYPSLLKIPEFLVEFVTPIVRVTKGNQKINFFTIPEFQKWNEENNKDGKWYVKYYKGLGTSKDSDAREYFGAMEKHMIPFAKTEEGERELIDMAFNKKKADDRKDWLRQFKPGTFIDHSVQEITYSDFINRELILFSMADNIRSIPSVVDGLKPGQRKVIFGTFKRKLKNEIKVAQLVGYISEKTAYHHGEQSLTMTIVNLAQNFVGSNNINLLKPEGQFGTRSQGGKDAASARYIFTSIPRITRTIFHPHDDALLNYLKDDNDSIEPEWYMPILPVILINGADGIGTGWSTSIPNYNPRDIVDNIKRLMNGEPQVPMLPWYRGFKGSIEKIGEDKYKVSGIVERTSKGIDIKELPIRVWTQSYKEQLEEWLVGTQKTAAFVKDYHEHHTTRSVYFEITAAEKDLEKAEAEGLEKFLKLVTQINTSNMICFDSNGKIKKYNSPEEILEEFYVLRLSYYQKRKQHLCDELERQYEKLSNQARFVNMIIKKELVVSNKKKADLCTELRELKFRPFPKVRKAKESGENEDALEEEEEEQPVGANSDYDYLLGMAIWSLTREKVEKLITEQNAKEAEWNELLKRKPMDLWNEDLEQFLEAWDEMLEEDAQADAVGTSKKKGAKLRTRKSIGGKAPKRAADSGSEGDFKPTKAPAKRKPAAETSAPVKAAAKIDPTDEDEKPAVVKKKPTASSSKVKKEESDSDAPVVKLSAAAKGKGKAAPKRKIVDEDDSDEAPVIKPAKKTKAQPSVKDFFDAAPTKPAASKSKPAAKKKIISSDDEDESMLVLNEDDDDDDEPPVVKRTTRPAAGKSKYVELSTDGDDNDDDDVYSISD</sequence>
<dbReference type="InterPro" id="IPR031660">
    <property type="entry name" value="TOPRIM_C"/>
</dbReference>
<evidence type="ECO:0000256" key="17">
    <source>
        <dbReference type="SAM" id="Coils"/>
    </source>
</evidence>
<dbReference type="InterPro" id="IPR013757">
    <property type="entry name" value="Topo_IIA_A_a_sf"/>
</dbReference>
<protein>
    <recommendedName>
        <fullName evidence="6 16">DNA topoisomerase 2</fullName>
        <ecNumber evidence="5 16">5.6.2.2</ecNumber>
    </recommendedName>
</protein>
<dbReference type="PROSITE" id="PS00177">
    <property type="entry name" value="TOPOISOMERASE_II"/>
    <property type="match status" value="1"/>
</dbReference>
<dbReference type="PANTHER" id="PTHR10169">
    <property type="entry name" value="DNA TOPOISOMERASE/GYRASE"/>
    <property type="match status" value="1"/>
</dbReference>
<dbReference type="InterPro" id="IPR002205">
    <property type="entry name" value="Topo_IIA_dom_A"/>
</dbReference>
<dbReference type="SUPFAM" id="SSF54211">
    <property type="entry name" value="Ribosomal protein S5 domain 2-like"/>
    <property type="match status" value="1"/>
</dbReference>
<keyword evidence="11 15" id="KW-0799">Topoisomerase</keyword>
<dbReference type="InterPro" id="IPR013760">
    <property type="entry name" value="Topo_IIA-like_dom_sf"/>
</dbReference>
<feature type="compositionally biased region" description="Acidic residues" evidence="18">
    <location>
        <begin position="1187"/>
        <end position="1199"/>
    </location>
</feature>
<evidence type="ECO:0000256" key="2">
    <source>
        <dbReference type="ARBA" id="ARBA00001913"/>
    </source>
</evidence>
<dbReference type="GO" id="GO:0005524">
    <property type="term" value="F:ATP binding"/>
    <property type="evidence" value="ECO:0007669"/>
    <property type="project" value="UniProtKB-UniRule"/>
</dbReference>
<evidence type="ECO:0000313" key="22">
    <source>
        <dbReference type="Proteomes" id="UP000059188"/>
    </source>
</evidence>
<dbReference type="GO" id="GO:0000712">
    <property type="term" value="P:resolution of meiotic recombination intermediates"/>
    <property type="evidence" value="ECO:0007669"/>
    <property type="project" value="TreeGrafter"/>
</dbReference>
<keyword evidence="13 15" id="KW-0413">Isomerase</keyword>
<keyword evidence="22" id="KW-1185">Reference proteome</keyword>
<dbReference type="InterPro" id="IPR050634">
    <property type="entry name" value="DNA_Topoisomerase_II"/>
</dbReference>
<dbReference type="FunFam" id="3.30.1490.30:FF:000001">
    <property type="entry name" value="DNA topoisomerase 2"/>
    <property type="match status" value="1"/>
</dbReference>
<dbReference type="InterPro" id="IPR034157">
    <property type="entry name" value="TOPRIM_TopoII"/>
</dbReference>
<evidence type="ECO:0000256" key="4">
    <source>
        <dbReference type="ARBA" id="ARBA00011080"/>
    </source>
</evidence>
<organism evidence="21 22">
    <name type="scientific">Thanatephorus cucumeris (strain AG1-IB / isolate 7/3/14)</name>
    <name type="common">Lettuce bottom rot fungus</name>
    <name type="synonym">Rhizoctonia solani</name>
    <dbReference type="NCBI Taxonomy" id="1108050"/>
    <lineage>
        <taxon>Eukaryota</taxon>
        <taxon>Fungi</taxon>
        <taxon>Dikarya</taxon>
        <taxon>Basidiomycota</taxon>
        <taxon>Agaricomycotina</taxon>
        <taxon>Agaricomycetes</taxon>
        <taxon>Cantharellales</taxon>
        <taxon>Ceratobasidiaceae</taxon>
        <taxon>Rhizoctonia</taxon>
        <taxon>Rhizoctonia solani AG-1</taxon>
    </lineage>
</organism>
<comment type="subunit">
    <text evidence="16">Homodimer.</text>
</comment>
<feature type="compositionally biased region" description="Low complexity" evidence="18">
    <location>
        <begin position="1414"/>
        <end position="1425"/>
    </location>
</feature>
<evidence type="ECO:0000256" key="13">
    <source>
        <dbReference type="ARBA" id="ARBA00023235"/>
    </source>
</evidence>
<dbReference type="CDD" id="cd03481">
    <property type="entry name" value="TopoIIA_Trans_ScTopoIIA"/>
    <property type="match status" value="1"/>
</dbReference>
<dbReference type="EC" id="5.6.2.2" evidence="5 16"/>
<dbReference type="GO" id="GO:0005634">
    <property type="term" value="C:nucleus"/>
    <property type="evidence" value="ECO:0007669"/>
    <property type="project" value="TreeGrafter"/>
</dbReference>
<dbReference type="Gene3D" id="3.90.199.10">
    <property type="entry name" value="Topoisomerase II, domain 5"/>
    <property type="match status" value="1"/>
</dbReference>
<dbReference type="InterPro" id="IPR003594">
    <property type="entry name" value="HATPase_dom"/>
</dbReference>
<feature type="region of interest" description="Disordered" evidence="18">
    <location>
        <begin position="1270"/>
        <end position="1491"/>
    </location>
</feature>
<dbReference type="Gene3D" id="3.30.1360.40">
    <property type="match status" value="1"/>
</dbReference>
<dbReference type="Pfam" id="PF16898">
    <property type="entry name" value="TOPRIM_C"/>
    <property type="match status" value="1"/>
</dbReference>
<comment type="cofactor">
    <cofactor evidence="2">
        <name>Ca(2+)</name>
        <dbReference type="ChEBI" id="CHEBI:29108"/>
    </cofactor>
</comment>
<evidence type="ECO:0000256" key="8">
    <source>
        <dbReference type="ARBA" id="ARBA00022741"/>
    </source>
</evidence>
<dbReference type="CDD" id="cd00187">
    <property type="entry name" value="TOP4c"/>
    <property type="match status" value="1"/>
</dbReference>
<dbReference type="Gene3D" id="1.10.268.10">
    <property type="entry name" value="Topoisomerase, domain 3"/>
    <property type="match status" value="1"/>
</dbReference>
<comment type="catalytic activity">
    <reaction evidence="1 15 16">
        <text>ATP-dependent breakage, passage and rejoining of double-stranded DNA.</text>
        <dbReference type="EC" id="5.6.2.2"/>
    </reaction>
</comment>
<keyword evidence="9 16" id="KW-0067">ATP-binding</keyword>
<feature type="compositionally biased region" description="Basic residues" evidence="18">
    <location>
        <begin position="1276"/>
        <end position="1295"/>
    </location>
</feature>
<evidence type="ECO:0000256" key="1">
    <source>
        <dbReference type="ARBA" id="ARBA00000185"/>
    </source>
</evidence>
<evidence type="ECO:0000256" key="5">
    <source>
        <dbReference type="ARBA" id="ARBA00012895"/>
    </source>
</evidence>
<evidence type="ECO:0000313" key="21">
    <source>
        <dbReference type="EMBL" id="CEL57572.1"/>
    </source>
</evidence>
<feature type="region of interest" description="Disordered" evidence="18">
    <location>
        <begin position="37"/>
        <end position="132"/>
    </location>
</feature>
<feature type="coiled-coil region" evidence="17">
    <location>
        <begin position="1122"/>
        <end position="1149"/>
    </location>
</feature>
<dbReference type="CDD" id="cd16930">
    <property type="entry name" value="HATPase_TopII-like"/>
    <property type="match status" value="1"/>
</dbReference>
<dbReference type="FunFam" id="3.90.199.10:FF:000002">
    <property type="entry name" value="DNA topoisomerase 2"/>
    <property type="match status" value="1"/>
</dbReference>
<dbReference type="SMART" id="SM00434">
    <property type="entry name" value="TOP4c"/>
    <property type="match status" value="1"/>
</dbReference>
<dbReference type="FunFam" id="3.30.230.10:FF:000008">
    <property type="entry name" value="DNA topoisomerase 2"/>
    <property type="match status" value="1"/>
</dbReference>
<dbReference type="Pfam" id="PF00521">
    <property type="entry name" value="DNA_topoisoIV"/>
    <property type="match status" value="1"/>
</dbReference>
<evidence type="ECO:0000256" key="15">
    <source>
        <dbReference type="PROSITE-ProRule" id="PRU01384"/>
    </source>
</evidence>
<dbReference type="InterPro" id="IPR013758">
    <property type="entry name" value="Topo_IIA_A/C_ab"/>
</dbReference>
<evidence type="ECO:0000259" key="20">
    <source>
        <dbReference type="PROSITE" id="PS52040"/>
    </source>
</evidence>
<evidence type="ECO:0000259" key="19">
    <source>
        <dbReference type="PROSITE" id="PS50880"/>
    </source>
</evidence>
<comment type="cofactor">
    <cofactor evidence="3">
        <name>Mg(2+)</name>
        <dbReference type="ChEBI" id="CHEBI:18420"/>
    </cofactor>
</comment>
<name>A0A0B7FN50_THACB</name>
<dbReference type="InterPro" id="IPR036890">
    <property type="entry name" value="HATPase_C_sf"/>
</dbReference>
<dbReference type="SMART" id="SM00433">
    <property type="entry name" value="TOP2c"/>
    <property type="match status" value="1"/>
</dbReference>
<evidence type="ECO:0000256" key="14">
    <source>
        <dbReference type="ARBA" id="ARBA00053943"/>
    </source>
</evidence>
<dbReference type="InterPro" id="IPR014721">
    <property type="entry name" value="Ribsml_uS5_D2-typ_fold_subgr"/>
</dbReference>
<dbReference type="CDD" id="cd03365">
    <property type="entry name" value="TOPRIM_TopoIIA"/>
    <property type="match status" value="1"/>
</dbReference>
<proteinExistence type="inferred from homology"/>
<feature type="domain" description="Topo IIA-type catalytic" evidence="20">
    <location>
        <begin position="808"/>
        <end position="1253"/>
    </location>
</feature>
<dbReference type="FunFam" id="3.30.1360.40:FF:000003">
    <property type="entry name" value="DNA topoisomerase 2"/>
    <property type="match status" value="1"/>
</dbReference>
<dbReference type="InterPro" id="IPR020568">
    <property type="entry name" value="Ribosomal_Su5_D2-typ_SF"/>
</dbReference>
<feature type="compositionally biased region" description="Acidic residues" evidence="18">
    <location>
        <begin position="1435"/>
        <end position="1455"/>
    </location>
</feature>
<feature type="compositionally biased region" description="Acidic residues" evidence="18">
    <location>
        <begin position="1476"/>
        <end position="1491"/>
    </location>
</feature>
<evidence type="ECO:0000256" key="6">
    <source>
        <dbReference type="ARBA" id="ARBA00019635"/>
    </source>
</evidence>